<sequence>MSAKPHFCLTELQSPPPAHERPSSRIPGNSSARTYPSGRRKLSEKLILLPEIDEEANRWGYGEDDIEDAPIEDNEEEWRNRLNGDEESPEQPPWNSYAKRLPKSRMADKLSRCLYCAYHLPIMSDDDGYRVRSSPILKCPGSKAIFDVKIERSEQRDYHEGCFEDSYTGDYEEDDHSKSLGKNYILADLTFSQNDLNIQLISGRLNKDEFETQEFHFQYSSSTRSPRLYRFEERMNTMLGVQQIPKKLALTGKLGMKREEVVKMSGRLFKPRVDVNHWIASNVLNLSEFLWDAEPTLHPLYAAVREYLEIKQRILVLNECCRVFLDLTEILSDPIADSNMSSITWIIIILIGLSIFLTAAKVTIRFRLLSSMKEVGEL</sequence>
<dbReference type="Pfam" id="PF02582">
    <property type="entry name" value="DUF155"/>
    <property type="match status" value="1"/>
</dbReference>
<proteinExistence type="inferred from homology"/>
<feature type="region of interest" description="Disordered" evidence="2">
    <location>
        <begin position="1"/>
        <end position="39"/>
    </location>
</feature>
<dbReference type="OrthoDB" id="18302at2759"/>
<accession>A0A2T6ZD48</accession>
<dbReference type="EMBL" id="NESQ01000379">
    <property type="protein sequence ID" value="PUU73399.1"/>
    <property type="molecule type" value="Genomic_DNA"/>
</dbReference>
<reference evidence="5 6" key="1">
    <citation type="submission" date="2017-04" db="EMBL/GenBank/DDBJ databases">
        <title>Draft genome sequence of Tuber borchii Vittad., a whitish edible truffle.</title>
        <authorList>
            <consortium name="DOE Joint Genome Institute"/>
            <person name="Murat C."/>
            <person name="Kuo A."/>
            <person name="Barry K.W."/>
            <person name="Clum A."/>
            <person name="Dockter R.B."/>
            <person name="Fauchery L."/>
            <person name="Iotti M."/>
            <person name="Kohler A."/>
            <person name="Labutti K."/>
            <person name="Lindquist E.A."/>
            <person name="Lipzen A."/>
            <person name="Ohm R.A."/>
            <person name="Wang M."/>
            <person name="Grigoriev I.V."/>
            <person name="Zambonelli A."/>
            <person name="Martin F.M."/>
        </authorList>
    </citation>
    <scope>NUCLEOTIDE SEQUENCE [LARGE SCALE GENOMIC DNA]</scope>
    <source>
        <strain evidence="5 6">Tbo3840</strain>
    </source>
</reference>
<dbReference type="InterPro" id="IPR003734">
    <property type="entry name" value="DUF155"/>
</dbReference>
<comment type="caution">
    <text evidence="5">The sequence shown here is derived from an EMBL/GenBank/DDBJ whole genome shotgun (WGS) entry which is preliminary data.</text>
</comment>
<dbReference type="AlphaFoldDB" id="A0A2T6ZD48"/>
<dbReference type="GO" id="GO:0005739">
    <property type="term" value="C:mitochondrion"/>
    <property type="evidence" value="ECO:0007669"/>
    <property type="project" value="UniProtKB-ARBA"/>
</dbReference>
<evidence type="ECO:0000256" key="2">
    <source>
        <dbReference type="SAM" id="MobiDB-lite"/>
    </source>
</evidence>
<evidence type="ECO:0000256" key="3">
    <source>
        <dbReference type="SAM" id="Phobius"/>
    </source>
</evidence>
<keyword evidence="3" id="KW-1133">Transmembrane helix</keyword>
<gene>
    <name evidence="5" type="ORF">B9Z19DRAFT_1103939</name>
</gene>
<dbReference type="InterPro" id="IPR051624">
    <property type="entry name" value="RMD1/Sad1-interacting"/>
</dbReference>
<evidence type="ECO:0000259" key="4">
    <source>
        <dbReference type="Pfam" id="PF02582"/>
    </source>
</evidence>
<keyword evidence="3" id="KW-0472">Membrane</keyword>
<organism evidence="5 6">
    <name type="scientific">Tuber borchii</name>
    <name type="common">White truffle</name>
    <dbReference type="NCBI Taxonomy" id="42251"/>
    <lineage>
        <taxon>Eukaryota</taxon>
        <taxon>Fungi</taxon>
        <taxon>Dikarya</taxon>
        <taxon>Ascomycota</taxon>
        <taxon>Pezizomycotina</taxon>
        <taxon>Pezizomycetes</taxon>
        <taxon>Pezizales</taxon>
        <taxon>Tuberaceae</taxon>
        <taxon>Tuber</taxon>
    </lineage>
</organism>
<keyword evidence="3" id="KW-0812">Transmembrane</keyword>
<keyword evidence="6" id="KW-1185">Reference proteome</keyword>
<feature type="transmembrane region" description="Helical" evidence="3">
    <location>
        <begin position="343"/>
        <end position="364"/>
    </location>
</feature>
<dbReference type="PANTHER" id="PTHR16255">
    <property type="entry name" value="REQUIRED FOR MEIOTIC NUCLEAR DIVISION PROTEIN 1 HOMOLOG"/>
    <property type="match status" value="1"/>
</dbReference>
<comment type="similarity">
    <text evidence="1">Belongs to the RMD1/sif2 family.</text>
</comment>
<evidence type="ECO:0000313" key="5">
    <source>
        <dbReference type="EMBL" id="PUU73399.1"/>
    </source>
</evidence>
<evidence type="ECO:0000313" key="6">
    <source>
        <dbReference type="Proteomes" id="UP000244722"/>
    </source>
</evidence>
<protein>
    <recommendedName>
        <fullName evidence="4">DUF155 domain-containing protein</fullName>
    </recommendedName>
</protein>
<evidence type="ECO:0000256" key="1">
    <source>
        <dbReference type="ARBA" id="ARBA00008306"/>
    </source>
</evidence>
<dbReference type="Proteomes" id="UP000244722">
    <property type="component" value="Unassembled WGS sequence"/>
</dbReference>
<name>A0A2T6ZD48_TUBBO</name>
<dbReference type="PANTHER" id="PTHR16255:SF4">
    <property type="entry name" value="SPORULATION PROTEIN RMD8"/>
    <property type="match status" value="1"/>
</dbReference>
<feature type="domain" description="DUF155" evidence="4">
    <location>
        <begin position="223"/>
        <end position="318"/>
    </location>
</feature>